<keyword evidence="5" id="KW-1185">Reference proteome</keyword>
<dbReference type="InterPro" id="IPR001680">
    <property type="entry name" value="WD40_rpt"/>
</dbReference>
<proteinExistence type="predicted"/>
<keyword evidence="1 3" id="KW-0853">WD repeat</keyword>
<organism evidence="4 5">
    <name type="scientific">Parasitella parasitica</name>
    <dbReference type="NCBI Taxonomy" id="35722"/>
    <lineage>
        <taxon>Eukaryota</taxon>
        <taxon>Fungi</taxon>
        <taxon>Fungi incertae sedis</taxon>
        <taxon>Mucoromycota</taxon>
        <taxon>Mucoromycotina</taxon>
        <taxon>Mucoromycetes</taxon>
        <taxon>Mucorales</taxon>
        <taxon>Mucorineae</taxon>
        <taxon>Mucoraceae</taxon>
        <taxon>Parasitella</taxon>
    </lineage>
</organism>
<dbReference type="Pfam" id="PF00400">
    <property type="entry name" value="WD40"/>
    <property type="match status" value="4"/>
</dbReference>
<gene>
    <name evidence="4" type="primary">PARPA_07399.1 scaffold 27610</name>
</gene>
<accession>A0A0B7N4U3</accession>
<evidence type="ECO:0000256" key="3">
    <source>
        <dbReference type="PROSITE-ProRule" id="PRU00221"/>
    </source>
</evidence>
<reference evidence="4 5" key="1">
    <citation type="submission" date="2014-09" db="EMBL/GenBank/DDBJ databases">
        <authorList>
            <person name="Ellenberger Sabrina"/>
        </authorList>
    </citation>
    <scope>NUCLEOTIDE SEQUENCE [LARGE SCALE GENOMIC DNA]</scope>
    <source>
        <strain evidence="4 5">CBS 412.66</strain>
    </source>
</reference>
<feature type="repeat" description="WD" evidence="3">
    <location>
        <begin position="12"/>
        <end position="57"/>
    </location>
</feature>
<dbReference type="SMART" id="SM00320">
    <property type="entry name" value="WD40"/>
    <property type="match status" value="6"/>
</dbReference>
<dbReference type="InterPro" id="IPR020472">
    <property type="entry name" value="WD40_PAC1"/>
</dbReference>
<dbReference type="PROSITE" id="PS00678">
    <property type="entry name" value="WD_REPEATS_1"/>
    <property type="match status" value="1"/>
</dbReference>
<dbReference type="InterPro" id="IPR015943">
    <property type="entry name" value="WD40/YVTN_repeat-like_dom_sf"/>
</dbReference>
<evidence type="ECO:0000313" key="4">
    <source>
        <dbReference type="EMBL" id="CEP13338.1"/>
    </source>
</evidence>
<dbReference type="PRINTS" id="PR00320">
    <property type="entry name" value="GPROTEINBRPT"/>
</dbReference>
<feature type="repeat" description="WD" evidence="3">
    <location>
        <begin position="250"/>
        <end position="283"/>
    </location>
</feature>
<dbReference type="PROSITE" id="PS50294">
    <property type="entry name" value="WD_REPEATS_REGION"/>
    <property type="match status" value="2"/>
</dbReference>
<dbReference type="AlphaFoldDB" id="A0A0B7N4U3"/>
<dbReference type="SUPFAM" id="SSF50978">
    <property type="entry name" value="WD40 repeat-like"/>
    <property type="match status" value="1"/>
</dbReference>
<dbReference type="InterPro" id="IPR019775">
    <property type="entry name" value="WD40_repeat_CS"/>
</dbReference>
<dbReference type="PANTHER" id="PTHR45296">
    <property type="entry name" value="TRANSDUCIN/WD40 REPEAT-LIKE SUPERFAMILY PROTEIN"/>
    <property type="match status" value="1"/>
</dbReference>
<sequence length="332" mass="36815">MSITNINPLHDLKGHQASITAVEYSEKSFLGHHLLVSGSDDKTCRIWDLESKKVLKGIKNLADPVTSIKFAKKNQPYIYLSSGTKVLVYDLGNEGIIITDPIRTYDFSNDEINSIDVSDNNKFLATADDEGIVNIIDLGTHNIYKKTLVKHSNICMSVKFRAKQSWQLWSGGMDSKLYEWDFSRGIPTNIYDTNSKEPSSAQMFNPPFVYEIATSHTGEWIAAGLGDGTVRLLAPSSKKQKKQSREISLENGHNFMVNSVSFLTKEKPLLISGSANGRVTVWDHENDTHPIVSMFQLDAKLGKLNSLTAFERDGALCIAAAGTGALHIYQLD</sequence>
<keyword evidence="2" id="KW-0677">Repeat</keyword>
<dbReference type="STRING" id="35722.A0A0B7N4U3"/>
<dbReference type="Gene3D" id="2.130.10.10">
    <property type="entry name" value="YVTN repeat-like/Quinoprotein amine dehydrogenase"/>
    <property type="match status" value="2"/>
</dbReference>
<protein>
    <submittedName>
        <fullName evidence="4">Uncharacterized protein</fullName>
    </submittedName>
</protein>
<dbReference type="PROSITE" id="PS50082">
    <property type="entry name" value="WD_REPEATS_2"/>
    <property type="match status" value="2"/>
</dbReference>
<dbReference type="EMBL" id="LN729571">
    <property type="protein sequence ID" value="CEP13338.1"/>
    <property type="molecule type" value="Genomic_DNA"/>
</dbReference>
<dbReference type="Proteomes" id="UP000054107">
    <property type="component" value="Unassembled WGS sequence"/>
</dbReference>
<dbReference type="InterPro" id="IPR036322">
    <property type="entry name" value="WD40_repeat_dom_sf"/>
</dbReference>
<evidence type="ECO:0000256" key="2">
    <source>
        <dbReference type="ARBA" id="ARBA00022737"/>
    </source>
</evidence>
<name>A0A0B7N4U3_9FUNG</name>
<evidence type="ECO:0000256" key="1">
    <source>
        <dbReference type="ARBA" id="ARBA00022574"/>
    </source>
</evidence>
<evidence type="ECO:0000313" key="5">
    <source>
        <dbReference type="Proteomes" id="UP000054107"/>
    </source>
</evidence>
<dbReference type="OrthoDB" id="2161379at2759"/>
<dbReference type="PANTHER" id="PTHR45296:SF1">
    <property type="entry name" value="TRANSDUCIN_WD40 REPEAT-LIKE SUPERFAMILY PROTEIN"/>
    <property type="match status" value="1"/>
</dbReference>